<dbReference type="RefSeq" id="WP_211427977.1">
    <property type="nucleotide sequence ID" value="NZ_CP072648.1"/>
</dbReference>
<name>A0ABX8B638_9BACT</name>
<keyword evidence="2" id="KW-1185">Reference proteome</keyword>
<protein>
    <submittedName>
        <fullName evidence="1">Enoyl-CoA hydratase/isomerase family protein</fullName>
    </submittedName>
</protein>
<evidence type="ECO:0000313" key="2">
    <source>
        <dbReference type="Proteomes" id="UP000676506"/>
    </source>
</evidence>
<proteinExistence type="predicted"/>
<dbReference type="Pfam" id="PF00378">
    <property type="entry name" value="ECH_1"/>
    <property type="match status" value="1"/>
</dbReference>
<dbReference type="Gene3D" id="3.90.226.10">
    <property type="entry name" value="2-enoyl-CoA Hydratase, Chain A, domain 1"/>
    <property type="match status" value="1"/>
</dbReference>
<dbReference type="CDD" id="cd06558">
    <property type="entry name" value="crotonase-like"/>
    <property type="match status" value="1"/>
</dbReference>
<gene>
    <name evidence="1" type="ORF">J8C06_06855</name>
</gene>
<organism evidence="1 2">
    <name type="scientific">Chloracidobacterium validum</name>
    <dbReference type="NCBI Taxonomy" id="2821543"/>
    <lineage>
        <taxon>Bacteria</taxon>
        <taxon>Pseudomonadati</taxon>
        <taxon>Acidobacteriota</taxon>
        <taxon>Terriglobia</taxon>
        <taxon>Terriglobales</taxon>
        <taxon>Acidobacteriaceae</taxon>
        <taxon>Chloracidobacterium</taxon>
    </lineage>
</organism>
<dbReference type="EMBL" id="CP072648">
    <property type="protein sequence ID" value="QUW02086.1"/>
    <property type="molecule type" value="Genomic_DNA"/>
</dbReference>
<dbReference type="SUPFAM" id="SSF52096">
    <property type="entry name" value="ClpP/crotonase"/>
    <property type="match status" value="1"/>
</dbReference>
<evidence type="ECO:0000313" key="1">
    <source>
        <dbReference type="EMBL" id="QUW02086.1"/>
    </source>
</evidence>
<dbReference type="PANTHER" id="PTHR11941:SF54">
    <property type="entry name" value="ENOYL-COA HYDRATASE, MITOCHONDRIAL"/>
    <property type="match status" value="1"/>
</dbReference>
<dbReference type="PANTHER" id="PTHR11941">
    <property type="entry name" value="ENOYL-COA HYDRATASE-RELATED"/>
    <property type="match status" value="1"/>
</dbReference>
<sequence>MSLIQFSIEQRTAFLTLASPPLNILTLPMMREINQCLDDLGRQPSNGFQAIVIAAAPECTAFSTGISVEDHQPSTAYQTLQEFHAIYRNLRVLGKPVVGVVRGQAFGMGCELVAYCDLVIAVTTATFGQPEIRLGLYPPTASVLLPRIIGWRRATRMVLLSEVLDAAEAQRAGLVDYVVPQDQLPAKTEELLAILHGWSAPVLESARRALHTAYFHDIDAAMQAIEDQYLNQLMSYADVQEGLRAFREKRKPVWQHH</sequence>
<accession>A0ABX8B638</accession>
<dbReference type="InterPro" id="IPR001753">
    <property type="entry name" value="Enoyl-CoA_hydra/iso"/>
</dbReference>
<dbReference type="InterPro" id="IPR029045">
    <property type="entry name" value="ClpP/crotonase-like_dom_sf"/>
</dbReference>
<dbReference type="Proteomes" id="UP000676506">
    <property type="component" value="Chromosome 1"/>
</dbReference>
<reference evidence="1 2" key="1">
    <citation type="submission" date="2021-03" db="EMBL/GenBank/DDBJ databases">
        <title>Genomic and phenotypic characterization of Chloracidobacterium isolates provides evidence for multiple species.</title>
        <authorList>
            <person name="Saini M.K."/>
            <person name="Costas A.M.G."/>
            <person name="Tank M."/>
            <person name="Bryant D.A."/>
        </authorList>
    </citation>
    <scope>NUCLEOTIDE SEQUENCE [LARGE SCALE GENOMIC DNA]</scope>
    <source>
        <strain evidence="1 2">BV2-C</strain>
    </source>
</reference>